<reference evidence="6 7" key="1">
    <citation type="submission" date="2015-01" db="EMBL/GenBank/DDBJ databases">
        <title>The Genome Sequence of Exophiala xenobiotica CBS118157.</title>
        <authorList>
            <consortium name="The Broad Institute Genomics Platform"/>
            <person name="Cuomo C."/>
            <person name="de Hoog S."/>
            <person name="Gorbushina A."/>
            <person name="Stielow B."/>
            <person name="Teixiera M."/>
            <person name="Abouelleil A."/>
            <person name="Chapman S.B."/>
            <person name="Priest M."/>
            <person name="Young S.K."/>
            <person name="Wortman J."/>
            <person name="Nusbaum C."/>
            <person name="Birren B."/>
        </authorList>
    </citation>
    <scope>NUCLEOTIDE SEQUENCE [LARGE SCALE GENOMIC DNA]</scope>
    <source>
        <strain evidence="6 7">CBS 118157</strain>
    </source>
</reference>
<dbReference type="Proteomes" id="UP000054342">
    <property type="component" value="Unassembled WGS sequence"/>
</dbReference>
<dbReference type="STRING" id="348802.A0A0D2FCX3"/>
<dbReference type="GeneID" id="25324378"/>
<evidence type="ECO:0000256" key="4">
    <source>
        <dbReference type="RuleBase" id="RU364147"/>
    </source>
</evidence>
<keyword evidence="4" id="KW-0010">Activator</keyword>
<accession>A0A0D2FCX3</accession>
<comment type="subcellular location">
    <subcellularLocation>
        <location evidence="1 4">Nucleus</location>
    </subcellularLocation>
</comment>
<protein>
    <recommendedName>
        <fullName evidence="4">Mediator of RNA polymerase II transcription subunit 11</fullName>
    </recommendedName>
    <alternativeName>
        <fullName evidence="4">Mediator complex subunit 11</fullName>
    </alternativeName>
</protein>
<feature type="region of interest" description="Disordered" evidence="5">
    <location>
        <begin position="157"/>
        <end position="180"/>
    </location>
</feature>
<feature type="compositionally biased region" description="Polar residues" evidence="5">
    <location>
        <begin position="163"/>
        <end position="173"/>
    </location>
</feature>
<dbReference type="GO" id="GO:0003712">
    <property type="term" value="F:transcription coregulator activity"/>
    <property type="evidence" value="ECO:0007669"/>
    <property type="project" value="InterPro"/>
</dbReference>
<gene>
    <name evidence="4" type="primary">MED11</name>
    <name evidence="6" type="ORF">PV05_02470</name>
</gene>
<dbReference type="GO" id="GO:0006357">
    <property type="term" value="P:regulation of transcription by RNA polymerase II"/>
    <property type="evidence" value="ECO:0007669"/>
    <property type="project" value="InterPro"/>
</dbReference>
<dbReference type="Gene3D" id="1.10.287.3490">
    <property type="match status" value="1"/>
</dbReference>
<keyword evidence="4" id="KW-0804">Transcription</keyword>
<comment type="function">
    <text evidence="4">Component of the Mediator complex, a coactivator involved in the regulated transcription of nearly all RNA polymerase II-dependent genes. Mediator functions as a bridge to convey information from gene-specific regulatory proteins to the basal RNA polymerase II transcription machinery. Mediator is recruited to promoters by direct interactions with regulatory proteins and serves as a scaffold for the assembly of a functional pre-initiation complex with RNA polymerase II and the general transcription factors.</text>
</comment>
<sequence>MDTDEPASAQSLAFTPADRITELNEIDRSIATLLSAASDAIGILSNQPNGEKQERALQNSATARTAFSAAAETYFSTLSSIEVRLRRQVYALEEANLIRPGDERDSRRGRVLGGDSGPSRVGGGPLDPSWLSARASGKVDAGMKRELLSQAREFVERADKSTQDWPSKISNIQDLDKDMG</sequence>
<evidence type="ECO:0000313" key="7">
    <source>
        <dbReference type="Proteomes" id="UP000054342"/>
    </source>
</evidence>
<keyword evidence="4" id="KW-0805">Transcription regulation</keyword>
<dbReference type="OrthoDB" id="5418434at2759"/>
<keyword evidence="7" id="KW-1185">Reference proteome</keyword>
<dbReference type="RefSeq" id="XP_013318498.1">
    <property type="nucleotide sequence ID" value="XM_013463044.1"/>
</dbReference>
<dbReference type="PANTHER" id="PTHR22890">
    <property type="entry name" value="MEDIATOR OF RNA POLYMERASE II TRANSCRIPTION SUBUNIT 11"/>
    <property type="match status" value="1"/>
</dbReference>
<comment type="subunit">
    <text evidence="4">Component of the Mediator complex.</text>
</comment>
<keyword evidence="3 4" id="KW-0539">Nucleus</keyword>
<feature type="region of interest" description="Disordered" evidence="5">
    <location>
        <begin position="101"/>
        <end position="129"/>
    </location>
</feature>
<evidence type="ECO:0000256" key="3">
    <source>
        <dbReference type="ARBA" id="ARBA00023242"/>
    </source>
</evidence>
<dbReference type="EMBL" id="KN847318">
    <property type="protein sequence ID" value="KIW57914.1"/>
    <property type="molecule type" value="Genomic_DNA"/>
</dbReference>
<dbReference type="HOGENOM" id="CLU_094325_1_1_1"/>
<organism evidence="6 7">
    <name type="scientific">Exophiala xenobiotica</name>
    <dbReference type="NCBI Taxonomy" id="348802"/>
    <lineage>
        <taxon>Eukaryota</taxon>
        <taxon>Fungi</taxon>
        <taxon>Dikarya</taxon>
        <taxon>Ascomycota</taxon>
        <taxon>Pezizomycotina</taxon>
        <taxon>Eurotiomycetes</taxon>
        <taxon>Chaetothyriomycetidae</taxon>
        <taxon>Chaetothyriales</taxon>
        <taxon>Herpotrichiellaceae</taxon>
        <taxon>Exophiala</taxon>
    </lineage>
</organism>
<dbReference type="GO" id="GO:0016592">
    <property type="term" value="C:mediator complex"/>
    <property type="evidence" value="ECO:0007669"/>
    <property type="project" value="InterPro"/>
</dbReference>
<evidence type="ECO:0000313" key="6">
    <source>
        <dbReference type="EMBL" id="KIW57914.1"/>
    </source>
</evidence>
<dbReference type="InterPro" id="IPR019404">
    <property type="entry name" value="Mediator_Med11"/>
</dbReference>
<feature type="compositionally biased region" description="Gly residues" evidence="5">
    <location>
        <begin position="111"/>
        <end position="125"/>
    </location>
</feature>
<dbReference type="Pfam" id="PF10280">
    <property type="entry name" value="Med11"/>
    <property type="match status" value="1"/>
</dbReference>
<evidence type="ECO:0000256" key="1">
    <source>
        <dbReference type="ARBA" id="ARBA00004123"/>
    </source>
</evidence>
<dbReference type="AlphaFoldDB" id="A0A0D2FCX3"/>
<evidence type="ECO:0000256" key="5">
    <source>
        <dbReference type="SAM" id="MobiDB-lite"/>
    </source>
</evidence>
<name>A0A0D2FCX3_9EURO</name>
<evidence type="ECO:0000256" key="2">
    <source>
        <dbReference type="ARBA" id="ARBA00008186"/>
    </source>
</evidence>
<comment type="similarity">
    <text evidence="2 4">Belongs to the Mediator complex subunit 11 family.</text>
</comment>
<proteinExistence type="inferred from homology"/>